<keyword evidence="6" id="KW-0732">Signal</keyword>
<evidence type="ECO:0000259" key="7">
    <source>
        <dbReference type="Pfam" id="PF00884"/>
    </source>
</evidence>
<dbReference type="InterPro" id="IPR017850">
    <property type="entry name" value="Alkaline_phosphatase_core_sf"/>
</dbReference>
<dbReference type="SUPFAM" id="SSF53649">
    <property type="entry name" value="Alkaline phosphatase-like"/>
    <property type="match status" value="1"/>
</dbReference>
<dbReference type="PROSITE" id="PS00523">
    <property type="entry name" value="SULFATASE_1"/>
    <property type="match status" value="1"/>
</dbReference>
<protein>
    <submittedName>
        <fullName evidence="8">Arylsulfatase</fullName>
        <ecNumber evidence="8">3.1.6.1</ecNumber>
    </submittedName>
</protein>
<dbReference type="RefSeq" id="WP_146531429.1">
    <property type="nucleotide sequence ID" value="NZ_SJPV01000024.1"/>
</dbReference>
<organism evidence="8 9">
    <name type="scientific">Novipirellula artificiosorum</name>
    <dbReference type="NCBI Taxonomy" id="2528016"/>
    <lineage>
        <taxon>Bacteria</taxon>
        <taxon>Pseudomonadati</taxon>
        <taxon>Planctomycetota</taxon>
        <taxon>Planctomycetia</taxon>
        <taxon>Pirellulales</taxon>
        <taxon>Pirellulaceae</taxon>
        <taxon>Novipirellula</taxon>
    </lineage>
</organism>
<dbReference type="PANTHER" id="PTHR42693">
    <property type="entry name" value="ARYLSULFATASE FAMILY MEMBER"/>
    <property type="match status" value="1"/>
</dbReference>
<sequence length="478" mass="53065" precursor="true">MKLQLFYYILVVAALICVVPANANADAPNIVHIIADDLGWNDVGYHGSEIKTPHLDALASESVILDRFYVTPICSPTRAGVLTGRYPFRFGIWGSVCNPLARHGLPPTEQTTPELLKLAGYQHRAVFGKWHLGLASTKFHPLRHGFTDFYGHYNGAIDYFSRKRFGQLDWHRNYKSVHEEGYSTDLLGAAAVNFISERSAESPFYLLVTFNAPHSPIQAKPEDLKAYGFDPDGDRAPNTDAGIARREKFAAYGEGAKGNTVRQTFAAMTTAMDRNIGTILDALDKYGYRDNTLVIFHSDNGGDPKHGGNNQPLRGKKFTTWEGGVCVPAIMRWPNQLDGGTKFSSVASYVDLLPTQLAAAGQPIPNNLDGINLLPLLQRRTDAPDRAILLSDRAAVTDRWKLQGDELFDLSNDPNETQNVSDQRAKQFQKLKRQVAGFTSMKGERILSALETPTPWPPLEWTLPDEKPAIDEQIQTDQ</sequence>
<evidence type="ECO:0000313" key="8">
    <source>
        <dbReference type="EMBL" id="TWU29072.1"/>
    </source>
</evidence>
<dbReference type="InterPro" id="IPR000917">
    <property type="entry name" value="Sulfatase_N"/>
</dbReference>
<evidence type="ECO:0000313" key="9">
    <source>
        <dbReference type="Proteomes" id="UP000319143"/>
    </source>
</evidence>
<keyword evidence="3 8" id="KW-0378">Hydrolase</keyword>
<keyword evidence="4" id="KW-0106">Calcium</keyword>
<dbReference type="GO" id="GO:0046872">
    <property type="term" value="F:metal ion binding"/>
    <property type="evidence" value="ECO:0007669"/>
    <property type="project" value="UniProtKB-KW"/>
</dbReference>
<feature type="domain" description="Sulfatase N-terminal" evidence="7">
    <location>
        <begin position="28"/>
        <end position="361"/>
    </location>
</feature>
<evidence type="ECO:0000256" key="2">
    <source>
        <dbReference type="ARBA" id="ARBA00022723"/>
    </source>
</evidence>
<dbReference type="Proteomes" id="UP000319143">
    <property type="component" value="Unassembled WGS sequence"/>
</dbReference>
<evidence type="ECO:0000256" key="5">
    <source>
        <dbReference type="SAM" id="MobiDB-lite"/>
    </source>
</evidence>
<dbReference type="OrthoDB" id="9783154at2"/>
<dbReference type="AlphaFoldDB" id="A0A5C6CWY5"/>
<dbReference type="PANTHER" id="PTHR42693:SF27">
    <property type="entry name" value="ARYLSULFATASE B [PRECURSOR]"/>
    <property type="match status" value="1"/>
</dbReference>
<evidence type="ECO:0000256" key="4">
    <source>
        <dbReference type="ARBA" id="ARBA00022837"/>
    </source>
</evidence>
<evidence type="ECO:0000256" key="1">
    <source>
        <dbReference type="ARBA" id="ARBA00008779"/>
    </source>
</evidence>
<gene>
    <name evidence="8" type="primary">atsA_154</name>
    <name evidence="8" type="ORF">Poly41_67710</name>
</gene>
<evidence type="ECO:0000256" key="3">
    <source>
        <dbReference type="ARBA" id="ARBA00022801"/>
    </source>
</evidence>
<dbReference type="Pfam" id="PF00884">
    <property type="entry name" value="Sulfatase"/>
    <property type="match status" value="1"/>
</dbReference>
<proteinExistence type="inferred from homology"/>
<feature type="region of interest" description="Disordered" evidence="5">
    <location>
        <begin position="450"/>
        <end position="478"/>
    </location>
</feature>
<dbReference type="EMBL" id="SJPV01000024">
    <property type="protein sequence ID" value="TWU29072.1"/>
    <property type="molecule type" value="Genomic_DNA"/>
</dbReference>
<keyword evidence="2" id="KW-0479">Metal-binding</keyword>
<dbReference type="InterPro" id="IPR050738">
    <property type="entry name" value="Sulfatase"/>
</dbReference>
<accession>A0A5C6CWY5</accession>
<feature type="chain" id="PRO_5022747897" evidence="6">
    <location>
        <begin position="24"/>
        <end position="478"/>
    </location>
</feature>
<dbReference type="InterPro" id="IPR024607">
    <property type="entry name" value="Sulfatase_CS"/>
</dbReference>
<comment type="caution">
    <text evidence="8">The sequence shown here is derived from an EMBL/GenBank/DDBJ whole genome shotgun (WGS) entry which is preliminary data.</text>
</comment>
<reference evidence="8 9" key="1">
    <citation type="submission" date="2019-02" db="EMBL/GenBank/DDBJ databases">
        <title>Deep-cultivation of Planctomycetes and their phenomic and genomic characterization uncovers novel biology.</title>
        <authorList>
            <person name="Wiegand S."/>
            <person name="Jogler M."/>
            <person name="Boedeker C."/>
            <person name="Pinto D."/>
            <person name="Vollmers J."/>
            <person name="Rivas-Marin E."/>
            <person name="Kohn T."/>
            <person name="Peeters S.H."/>
            <person name="Heuer A."/>
            <person name="Rast P."/>
            <person name="Oberbeckmann S."/>
            <person name="Bunk B."/>
            <person name="Jeske O."/>
            <person name="Meyerdierks A."/>
            <person name="Storesund J.E."/>
            <person name="Kallscheuer N."/>
            <person name="Luecker S."/>
            <person name="Lage O.M."/>
            <person name="Pohl T."/>
            <person name="Merkel B.J."/>
            <person name="Hornburger P."/>
            <person name="Mueller R.-W."/>
            <person name="Bruemmer F."/>
            <person name="Labrenz M."/>
            <person name="Spormann A.M."/>
            <person name="Op Den Camp H."/>
            <person name="Overmann J."/>
            <person name="Amann R."/>
            <person name="Jetten M.S.M."/>
            <person name="Mascher T."/>
            <person name="Medema M.H."/>
            <person name="Devos D.P."/>
            <person name="Kaster A.-K."/>
            <person name="Ovreas L."/>
            <person name="Rohde M."/>
            <person name="Galperin M.Y."/>
            <person name="Jogler C."/>
        </authorList>
    </citation>
    <scope>NUCLEOTIDE SEQUENCE [LARGE SCALE GENOMIC DNA]</scope>
    <source>
        <strain evidence="8 9">Poly41</strain>
    </source>
</reference>
<dbReference type="EC" id="3.1.6.1" evidence="8"/>
<name>A0A5C6CWY5_9BACT</name>
<feature type="signal peptide" evidence="6">
    <location>
        <begin position="1"/>
        <end position="23"/>
    </location>
</feature>
<keyword evidence="9" id="KW-1185">Reference proteome</keyword>
<evidence type="ECO:0000256" key="6">
    <source>
        <dbReference type="SAM" id="SignalP"/>
    </source>
</evidence>
<dbReference type="Gene3D" id="3.40.720.10">
    <property type="entry name" value="Alkaline Phosphatase, subunit A"/>
    <property type="match status" value="1"/>
</dbReference>
<dbReference type="Gene3D" id="3.30.1120.10">
    <property type="match status" value="1"/>
</dbReference>
<dbReference type="CDD" id="cd16029">
    <property type="entry name" value="4-S"/>
    <property type="match status" value="1"/>
</dbReference>
<dbReference type="GO" id="GO:0004065">
    <property type="term" value="F:arylsulfatase activity"/>
    <property type="evidence" value="ECO:0007669"/>
    <property type="project" value="UniProtKB-EC"/>
</dbReference>
<comment type="similarity">
    <text evidence="1">Belongs to the sulfatase family.</text>
</comment>